<feature type="compositionally biased region" description="Basic and acidic residues" evidence="1">
    <location>
        <begin position="78"/>
        <end position="88"/>
    </location>
</feature>
<evidence type="ECO:0000256" key="1">
    <source>
        <dbReference type="SAM" id="MobiDB-lite"/>
    </source>
</evidence>
<organism evidence="2 3">
    <name type="scientific">Rhizoctonia solani</name>
    <dbReference type="NCBI Taxonomy" id="456999"/>
    <lineage>
        <taxon>Eukaryota</taxon>
        <taxon>Fungi</taxon>
        <taxon>Dikarya</taxon>
        <taxon>Basidiomycota</taxon>
        <taxon>Agaricomycotina</taxon>
        <taxon>Agaricomycetes</taxon>
        <taxon>Cantharellales</taxon>
        <taxon>Ceratobasidiaceae</taxon>
        <taxon>Rhizoctonia</taxon>
    </lineage>
</organism>
<reference evidence="2" key="1">
    <citation type="submission" date="2021-01" db="EMBL/GenBank/DDBJ databases">
        <authorList>
            <person name="Kaushik A."/>
        </authorList>
    </citation>
    <scope>NUCLEOTIDE SEQUENCE</scope>
    <source>
        <strain evidence="2">Type strain: AG8-Rh-89/</strain>
    </source>
</reference>
<sequence length="356" mass="39289">MSTVLFDYIQAIKPSLDDEKRAKVALLASYALHHTRETSMPVCFVPYRCRGVHTPQQVVEGCPPPRNPRYGCSGGYDHPTKTRRDSAHSGRNTSMNLVRDIVVDAINRRTSTSKPPLGPWEDARWIGVSRDSIRTFMPKPVPKVEFDQSGLEDLDTECALELQEPTAVSAFLGRPLITQDNLLLGKALPNIEHGKSYPDADVCITLPAGYAHVESSKIQIRLTKSEILVVADAYGRANVPRAVGATVSTSVSNPVRMTKKTFDHLSMFPSSGSRSSIDKLSGIYRPSPDWILQGYFSLVRAMNAVGTGIMLIVNGRSLFVQRIPFRFSQPTLHTLGRAECSPWKQSVAQVKTLNSP</sequence>
<name>A0A8H3C3Y8_9AGAM</name>
<protein>
    <submittedName>
        <fullName evidence="2">Uncharacterized protein</fullName>
    </submittedName>
</protein>
<evidence type="ECO:0000313" key="3">
    <source>
        <dbReference type="Proteomes" id="UP000663850"/>
    </source>
</evidence>
<accession>A0A8H3C3Y8</accession>
<dbReference type="Proteomes" id="UP000663850">
    <property type="component" value="Unassembled WGS sequence"/>
</dbReference>
<feature type="region of interest" description="Disordered" evidence="1">
    <location>
        <begin position="73"/>
        <end position="93"/>
    </location>
</feature>
<dbReference type="AlphaFoldDB" id="A0A8H3C3Y8"/>
<dbReference type="EMBL" id="CAJMWZ010003357">
    <property type="protein sequence ID" value="CAE6473246.1"/>
    <property type="molecule type" value="Genomic_DNA"/>
</dbReference>
<proteinExistence type="predicted"/>
<evidence type="ECO:0000313" key="2">
    <source>
        <dbReference type="EMBL" id="CAE6473246.1"/>
    </source>
</evidence>
<gene>
    <name evidence="2" type="ORF">RDB_LOCUS65263</name>
</gene>
<comment type="caution">
    <text evidence="2">The sequence shown here is derived from an EMBL/GenBank/DDBJ whole genome shotgun (WGS) entry which is preliminary data.</text>
</comment>